<sequence>MAKDILVSQEYGWTARSGLFEWAVEVLHGLITDQETKAGLETVLDENLGVVDLDALPDEGRQEILRVLRDEFVSAVNARFPNDPRTRGHLKVLTLMAKDTPD</sequence>
<organism evidence="1 2">
    <name type="scientific">Nocardia abscessus</name>
    <dbReference type="NCBI Taxonomy" id="120957"/>
    <lineage>
        <taxon>Bacteria</taxon>
        <taxon>Bacillati</taxon>
        <taxon>Actinomycetota</taxon>
        <taxon>Actinomycetes</taxon>
        <taxon>Mycobacteriales</taxon>
        <taxon>Nocardiaceae</taxon>
        <taxon>Nocardia</taxon>
    </lineage>
</organism>
<gene>
    <name evidence="1" type="ORF">IU470_27105</name>
</gene>
<comment type="caution">
    <text evidence="1">The sequence shown here is derived from an EMBL/GenBank/DDBJ whole genome shotgun (WGS) entry which is preliminary data.</text>
</comment>
<protein>
    <submittedName>
        <fullName evidence="1">Uncharacterized protein</fullName>
    </submittedName>
</protein>
<evidence type="ECO:0000313" key="2">
    <source>
        <dbReference type="Proteomes" id="UP000807309"/>
    </source>
</evidence>
<keyword evidence="2" id="KW-1185">Reference proteome</keyword>
<evidence type="ECO:0000313" key="1">
    <source>
        <dbReference type="EMBL" id="MBF6228756.1"/>
    </source>
</evidence>
<dbReference type="Proteomes" id="UP000807309">
    <property type="component" value="Unassembled WGS sequence"/>
</dbReference>
<proteinExistence type="predicted"/>
<accession>A0ABS0CER5</accession>
<dbReference type="EMBL" id="JADLRE010000025">
    <property type="protein sequence ID" value="MBF6228756.1"/>
    <property type="molecule type" value="Genomic_DNA"/>
</dbReference>
<reference evidence="1 2" key="1">
    <citation type="submission" date="2020-10" db="EMBL/GenBank/DDBJ databases">
        <title>Identification of Nocardia species via Next-generation sequencing and recognition of intraspecies genetic diversity.</title>
        <authorList>
            <person name="Li P."/>
            <person name="Li P."/>
            <person name="Lu B."/>
        </authorList>
    </citation>
    <scope>NUCLEOTIDE SEQUENCE [LARGE SCALE GENOMIC DNA]</scope>
    <source>
        <strain evidence="1 2">N-11</strain>
    </source>
</reference>
<name>A0ABS0CER5_9NOCA</name>
<dbReference type="RefSeq" id="WP_195035635.1">
    <property type="nucleotide sequence ID" value="NZ_JADLRE010000025.1"/>
</dbReference>